<reference evidence="1 2" key="1">
    <citation type="journal article" date="2019" name="Sci. Rep.">
        <title>Orb-weaving spider Araneus ventricosus genome elucidates the spidroin gene catalogue.</title>
        <authorList>
            <person name="Kono N."/>
            <person name="Nakamura H."/>
            <person name="Ohtoshi R."/>
            <person name="Moran D.A.P."/>
            <person name="Shinohara A."/>
            <person name="Yoshida Y."/>
            <person name="Fujiwara M."/>
            <person name="Mori M."/>
            <person name="Tomita M."/>
            <person name="Arakawa K."/>
        </authorList>
    </citation>
    <scope>NUCLEOTIDE SEQUENCE [LARGE SCALE GENOMIC DNA]</scope>
</reference>
<evidence type="ECO:0008006" key="3">
    <source>
        <dbReference type="Google" id="ProtNLM"/>
    </source>
</evidence>
<comment type="caution">
    <text evidence="1">The sequence shown here is derived from an EMBL/GenBank/DDBJ whole genome shotgun (WGS) entry which is preliminary data.</text>
</comment>
<dbReference type="Proteomes" id="UP000499080">
    <property type="component" value="Unassembled WGS sequence"/>
</dbReference>
<protein>
    <recommendedName>
        <fullName evidence="3">Histone-lysine N-methyltransferase SETMAR</fullName>
    </recommendedName>
</protein>
<dbReference type="PANTHER" id="PTHR46060">
    <property type="entry name" value="MARINER MOS1 TRANSPOSASE-LIKE PROTEIN"/>
    <property type="match status" value="1"/>
</dbReference>
<gene>
    <name evidence="1" type="ORF">AVEN_35940_1</name>
</gene>
<dbReference type="AlphaFoldDB" id="A0A4Y2Q8P8"/>
<dbReference type="PANTHER" id="PTHR46060:SF1">
    <property type="entry name" value="MARINER MOS1 TRANSPOSASE-LIKE PROTEIN"/>
    <property type="match status" value="1"/>
</dbReference>
<name>A0A4Y2Q8P8_ARAVE</name>
<dbReference type="GO" id="GO:0003676">
    <property type="term" value="F:nucleic acid binding"/>
    <property type="evidence" value="ECO:0007669"/>
    <property type="project" value="InterPro"/>
</dbReference>
<dbReference type="OrthoDB" id="10017160at2759"/>
<dbReference type="InterPro" id="IPR052709">
    <property type="entry name" value="Transposase-MT_Hybrid"/>
</dbReference>
<dbReference type="InterPro" id="IPR036397">
    <property type="entry name" value="RNaseH_sf"/>
</dbReference>
<dbReference type="EMBL" id="BGPR01013278">
    <property type="protein sequence ID" value="GBN59939.1"/>
    <property type="molecule type" value="Genomic_DNA"/>
</dbReference>
<proteinExistence type="predicted"/>
<evidence type="ECO:0000313" key="1">
    <source>
        <dbReference type="EMBL" id="GBN59939.1"/>
    </source>
</evidence>
<keyword evidence="2" id="KW-1185">Reference proteome</keyword>
<organism evidence="1 2">
    <name type="scientific">Araneus ventricosus</name>
    <name type="common">Orbweaver spider</name>
    <name type="synonym">Epeira ventricosa</name>
    <dbReference type="NCBI Taxonomy" id="182803"/>
    <lineage>
        <taxon>Eukaryota</taxon>
        <taxon>Metazoa</taxon>
        <taxon>Ecdysozoa</taxon>
        <taxon>Arthropoda</taxon>
        <taxon>Chelicerata</taxon>
        <taxon>Arachnida</taxon>
        <taxon>Araneae</taxon>
        <taxon>Araneomorphae</taxon>
        <taxon>Entelegynae</taxon>
        <taxon>Araneoidea</taxon>
        <taxon>Araneidae</taxon>
        <taxon>Araneus</taxon>
    </lineage>
</organism>
<accession>A0A4Y2Q8P8</accession>
<sequence length="174" mass="20261">MDDEPRSGRPSTSVTTDKIERVRKMLVQNHRLFLRWISGELERTVLAPSFTKIWVCARSVPIFRVRNLLAQSRVTVVEQPPYSPDLAPADIFFFPRLKGALKGTSFEDIEDIRRRVTSVLRSILKETFPDSLQQLYQRFKCVLWPMDITLRGNKSILLPCVLSYLFYASIHRTF</sequence>
<evidence type="ECO:0000313" key="2">
    <source>
        <dbReference type="Proteomes" id="UP000499080"/>
    </source>
</evidence>
<dbReference type="Gene3D" id="3.30.420.10">
    <property type="entry name" value="Ribonuclease H-like superfamily/Ribonuclease H"/>
    <property type="match status" value="1"/>
</dbReference>